<keyword evidence="1" id="KW-0808">Transferase</keyword>
<reference evidence="4 5" key="1">
    <citation type="journal article" date="2014" name="Int. J. Syst. Evol. Microbiol.">
        <title>Complete genome sequence of Corynebacterium casei LMG S-19264T (=DSM 44701T), isolated from a smear-ripened cheese.</title>
        <authorList>
            <consortium name="US DOE Joint Genome Institute (JGI-PGF)"/>
            <person name="Walter F."/>
            <person name="Albersmeier A."/>
            <person name="Kalinowski J."/>
            <person name="Ruckert C."/>
        </authorList>
    </citation>
    <scope>NUCLEOTIDE SEQUENCE [LARGE SCALE GENOMIC DNA]</scope>
    <source>
        <strain evidence="4 5">KCTC 12866</strain>
    </source>
</reference>
<feature type="domain" description="Carbohydrate kinase PfkB" evidence="3">
    <location>
        <begin position="55"/>
        <end position="318"/>
    </location>
</feature>
<dbReference type="InterPro" id="IPR029056">
    <property type="entry name" value="Ribokinase-like"/>
</dbReference>
<dbReference type="Pfam" id="PF00294">
    <property type="entry name" value="PfkB"/>
    <property type="match status" value="1"/>
</dbReference>
<dbReference type="PROSITE" id="PS00584">
    <property type="entry name" value="PFKB_KINASES_2"/>
    <property type="match status" value="1"/>
</dbReference>
<dbReference type="EMBL" id="BMXF01000002">
    <property type="protein sequence ID" value="GHB72711.1"/>
    <property type="molecule type" value="Genomic_DNA"/>
</dbReference>
<sequence>MELPEFELIFEKIAPLRVGVIGDFAVDFYFDLIKNTGEISLETGQEVWWGSRPRTSLGAAGNVVQNLAALGVGFIKVFGAVGRDVYGREMLDLLQKLDVDTAGISMPGEGWDTCVYTKPLQKNVELNRLDFGTHNCLSDENFEEILMSLESQMADLDVLIINQQFPAPLLTGGRVVLLNKLIVKYPSVFVLADMRTFGLALRGVTLKVNTEELARLLQLEGYENWNAEECSRYGRQLAQIIDGPVLITHGEHGMYHVSEKVTQHSEALRLEGELDTVGAGDTAVAAFAASAGAKVSIEDALKLANFAAAVTVQKKNQTGTATPEEVVRIGQSTLFVNSELFTQSLIQN</sequence>
<dbReference type="RefSeq" id="WP_189565132.1">
    <property type="nucleotide sequence ID" value="NZ_BMXF01000002.1"/>
</dbReference>
<protein>
    <recommendedName>
        <fullName evidence="3">Carbohydrate kinase PfkB domain-containing protein</fullName>
    </recommendedName>
</protein>
<evidence type="ECO:0000313" key="5">
    <source>
        <dbReference type="Proteomes" id="UP000598271"/>
    </source>
</evidence>
<proteinExistence type="predicted"/>
<dbReference type="PANTHER" id="PTHR46969:SF1">
    <property type="entry name" value="BIFUNCTIONAL PROTEIN HLDE"/>
    <property type="match status" value="1"/>
</dbReference>
<keyword evidence="5" id="KW-1185">Reference proteome</keyword>
<evidence type="ECO:0000256" key="1">
    <source>
        <dbReference type="ARBA" id="ARBA00022679"/>
    </source>
</evidence>
<dbReference type="SUPFAM" id="SSF53613">
    <property type="entry name" value="Ribokinase-like"/>
    <property type="match status" value="1"/>
</dbReference>
<evidence type="ECO:0000313" key="4">
    <source>
        <dbReference type="EMBL" id="GHB72711.1"/>
    </source>
</evidence>
<organism evidence="4 5">
    <name type="scientific">Persicitalea jodogahamensis</name>
    <dbReference type="NCBI Taxonomy" id="402147"/>
    <lineage>
        <taxon>Bacteria</taxon>
        <taxon>Pseudomonadati</taxon>
        <taxon>Bacteroidota</taxon>
        <taxon>Cytophagia</taxon>
        <taxon>Cytophagales</taxon>
        <taxon>Spirosomataceae</taxon>
        <taxon>Persicitalea</taxon>
    </lineage>
</organism>
<comment type="caution">
    <text evidence="4">The sequence shown here is derived from an EMBL/GenBank/DDBJ whole genome shotgun (WGS) entry which is preliminary data.</text>
</comment>
<dbReference type="AlphaFoldDB" id="A0A8J3GAW3"/>
<dbReference type="GO" id="GO:0005829">
    <property type="term" value="C:cytosol"/>
    <property type="evidence" value="ECO:0007669"/>
    <property type="project" value="TreeGrafter"/>
</dbReference>
<dbReference type="InterPro" id="IPR011611">
    <property type="entry name" value="PfkB_dom"/>
</dbReference>
<gene>
    <name evidence="4" type="ORF">GCM10007390_28510</name>
</gene>
<dbReference type="Proteomes" id="UP000598271">
    <property type="component" value="Unassembled WGS sequence"/>
</dbReference>
<dbReference type="PANTHER" id="PTHR46969">
    <property type="entry name" value="BIFUNCTIONAL PROTEIN HLDE"/>
    <property type="match status" value="1"/>
</dbReference>
<dbReference type="GO" id="GO:0033785">
    <property type="term" value="F:heptose 7-phosphate kinase activity"/>
    <property type="evidence" value="ECO:0007669"/>
    <property type="project" value="TreeGrafter"/>
</dbReference>
<evidence type="ECO:0000259" key="3">
    <source>
        <dbReference type="Pfam" id="PF00294"/>
    </source>
</evidence>
<keyword evidence="2" id="KW-0418">Kinase</keyword>
<accession>A0A8J3GAW3</accession>
<name>A0A8J3GAW3_9BACT</name>
<dbReference type="Gene3D" id="3.40.1190.20">
    <property type="match status" value="1"/>
</dbReference>
<evidence type="ECO:0000256" key="2">
    <source>
        <dbReference type="ARBA" id="ARBA00022777"/>
    </source>
</evidence>
<dbReference type="InterPro" id="IPR002173">
    <property type="entry name" value="Carboh/pur_kinase_PfkB_CS"/>
</dbReference>
<dbReference type="GO" id="GO:0033786">
    <property type="term" value="F:heptose-1-phosphate adenylyltransferase activity"/>
    <property type="evidence" value="ECO:0007669"/>
    <property type="project" value="TreeGrafter"/>
</dbReference>